<dbReference type="EMBL" id="JAFIQS020000010">
    <property type="protein sequence ID" value="KAH9477015.1"/>
    <property type="molecule type" value="Genomic_DNA"/>
</dbReference>
<organism evidence="1 2">
    <name type="scientific">Psilocybe cubensis</name>
    <name type="common">Psychedelic mushroom</name>
    <name type="synonym">Stropharia cubensis</name>
    <dbReference type="NCBI Taxonomy" id="181762"/>
    <lineage>
        <taxon>Eukaryota</taxon>
        <taxon>Fungi</taxon>
        <taxon>Dikarya</taxon>
        <taxon>Basidiomycota</taxon>
        <taxon>Agaricomycotina</taxon>
        <taxon>Agaricomycetes</taxon>
        <taxon>Agaricomycetidae</taxon>
        <taxon>Agaricales</taxon>
        <taxon>Agaricineae</taxon>
        <taxon>Strophariaceae</taxon>
        <taxon>Psilocybe</taxon>
    </lineage>
</organism>
<comment type="caution">
    <text evidence="1">The sequence shown here is derived from an EMBL/GenBank/DDBJ whole genome shotgun (WGS) entry which is preliminary data.</text>
</comment>
<evidence type="ECO:0000313" key="1">
    <source>
        <dbReference type="EMBL" id="KAH9477015.1"/>
    </source>
</evidence>
<name>A0ACB8GNG5_PSICU</name>
<proteinExistence type="predicted"/>
<protein>
    <submittedName>
        <fullName evidence="1">Uncharacterized oxidoreductase</fullName>
    </submittedName>
</protein>
<reference evidence="1" key="1">
    <citation type="submission" date="2021-10" db="EMBL/GenBank/DDBJ databases">
        <title>Psilocybe cubensis genome.</title>
        <authorList>
            <person name="Mckernan K.J."/>
            <person name="Crawford S."/>
            <person name="Trippe A."/>
            <person name="Kane L.T."/>
            <person name="Mclaughlin S."/>
        </authorList>
    </citation>
    <scope>NUCLEOTIDE SEQUENCE</scope>
    <source>
        <strain evidence="1">MGC-MH-2018</strain>
    </source>
</reference>
<keyword evidence="2" id="KW-1185">Reference proteome</keyword>
<gene>
    <name evidence="1" type="ORF">JR316_0010931</name>
</gene>
<dbReference type="Proteomes" id="UP000664032">
    <property type="component" value="Unassembled WGS sequence"/>
</dbReference>
<accession>A0ACB8GNG5</accession>
<evidence type="ECO:0000313" key="2">
    <source>
        <dbReference type="Proteomes" id="UP000664032"/>
    </source>
</evidence>
<sequence length="595" mass="66568">MESEQLAVSSSSSTGPERTLKKPRKIHPGEAAGIIPKRKPTIHTQVFSTQKNSTYPHTYYAVRPHPKEDTIRYRRGDLDADSIIAFISHMRAAGDMPTEILRLRGRLRSAFPGCGVNKLQIQDAYAKAGWDVNEICWLTKKEVHFVERPRFRVVNLFGNSQPRAFQLPVFDTFYSGTAKRGGAASSRIMIKSSTEQFTQSWNVEIAALREEKSYYCKTVVNVRLIHDIFPLEHIFNLKRGTMDRAKCNYRILVLLAPSYLDPHHTTPMTIEMSKKLVLVTGISGFIGGHVAEELLRRGFQVRGVLRSARYHTFTNTIKVPGLEFVEVDDIVNGDFTEALKGVYGAIHIACPLPGRNTQEELESIAVQGTLNLVRQAQQAGVRKIVVTSTFGSLLSLWGESEDTELEKNKEDKFYTYFDAKLKAEKALWAFAAEHPELEVATILPGFALGPYAKTFPLPSNMNNMATNIFVRLILNKYQPPFSPGWLVNVRDIAKAHVRALEALPLPNGDPKRFIANGATYAWADVAAYIKKSRPELADRVLPLEGITPLPGVLSTLDTTRAREVLGIEFIPVEKTIDEAVDAVLALDNHWSKAKN</sequence>